<evidence type="ECO:0008006" key="12">
    <source>
        <dbReference type="Google" id="ProtNLM"/>
    </source>
</evidence>
<gene>
    <name evidence="10" type="ORF">Voc01_003540</name>
</gene>
<dbReference type="Pfam" id="PF18741">
    <property type="entry name" value="MTES_1575"/>
    <property type="match status" value="1"/>
</dbReference>
<proteinExistence type="inferred from homology"/>
<dbReference type="GO" id="GO:0005524">
    <property type="term" value="F:ATP binding"/>
    <property type="evidence" value="ECO:0007669"/>
    <property type="project" value="UniProtKB-KW"/>
</dbReference>
<dbReference type="Pfam" id="PF13087">
    <property type="entry name" value="AAA_12"/>
    <property type="match status" value="1"/>
</dbReference>
<evidence type="ECO:0000259" key="7">
    <source>
        <dbReference type="Pfam" id="PF13086"/>
    </source>
</evidence>
<protein>
    <recommendedName>
        <fullName evidence="12">DNA helicase</fullName>
    </recommendedName>
</protein>
<evidence type="ECO:0000313" key="10">
    <source>
        <dbReference type="EMBL" id="GIJ65437.1"/>
    </source>
</evidence>
<dbReference type="Proteomes" id="UP000635606">
    <property type="component" value="Unassembled WGS sequence"/>
</dbReference>
<sequence length="1352" mass="146282">MEDGRTAMVAAAVARWSEQLMDVAGRNALLHYRDLKVGTLDLAGADPVARGAVASGRSVPLARLFRDPQAHADAVKRARAIRNKARELLEERGIETCYLALGSATWTNPKGGAVPAAPVLLRSAVLRAHGAAEEDFDLTVTADAEVNPVLVHVLGTEYDVRFDAEQLADLEPAEAFERIAKEAAGRVRGFAVSPREVLGTFSYAKLPMVTDLAAAAQALAAHDVVAAIAGDPLAQGAVRMPATPSDPDGIAPSAEFLVLDADSSQHAAIDAVLAGQHAVIKGPPGTGKSQTIANLVTSLVSRGKRVLFVAEKRAAITAVTDRLHRRGLGQLVMDVHDGTSARRRIAAELKNAYESAARTALPDLAALHQTLVDRRGRLAQHVIALHEPREPWGVSVFEAQSMLLSLPPFPVRLRGPALMGVTEVTARQVREALREYASLGGLAPAASPWHESTVHNGELAQEAWLAAGRLSNASRALEPVFAALESVGLARPQRLVELRSARALVDGVSATLLRFDPAVYDEPLADLVAACADPAWRRSNGVHIGWWKARRLRRRAAALGRAEMDRDELFRGLGAAQAQRERWPSTPTLPAEWDAVRRVHDRVETDVTTLDGCLPTVDLTTLAWPDLTAYAARLAADDRALRRQPQRLQLAAQLSDAGVQELVDALRTEDVNPVDAFDAVWYASIVEHVGFADARIGGFDAAAQERIVSEYRDADASHLDSSASRVLRAVAENVVTVRERHRDQDRLVEHQASLKRRHLPMRQLFATAPDVLTALKPCWAMSPLVVSQLLPADGQYFDVVIFDEASQVTPADAVPAILRGRQIVVAGDEHQLPPTAFFSAAPDGDGAVGVTADGSIDLSLTSGYESILDVLTALLPAYTLRWHYRSRDDRLIGFSNEWIYGRSLVTFPGTSSAGRLTHVLVDGVSADDESTPSEVDRVVSLVLEHAAARPRESLGVIAMGITHAERIDRALRQALAGRPGLHGFFAENAAEPFFVKNLERVQGDERDAIILSVGYGKTPDGRLLYRFGPLLTAGGERRLNVAVTRARGRMTVVSSFSASEMDPDRSTARGVTLLREYLRYAASNSVTDAATGDQAPLTPFERDVADRLTAAGVPVVPRYGLSGQHIEFAVAHPDHPSRMIFAVETDGPAYRAAGTVRDRDRLRPGQLQRLGWRVHRIWSVDWFTDPEAEVARAVAAYRRALADPVPVEPVPARVEPHDVDGPEPVTDVEPEESAEPLPVVVAQPPEPSAEPAEPTAEPTQPTTEPTQPTTEPTAPTAGRPRTARPPVPAGLPIAGYRHADLVALIRWIESDTLLRTEDEVLEEVMRELGFTRKGPRIREAITRALAAARALR</sequence>
<dbReference type="CDD" id="cd18808">
    <property type="entry name" value="SF1_C_Upf1"/>
    <property type="match status" value="1"/>
</dbReference>
<dbReference type="InterPro" id="IPR011335">
    <property type="entry name" value="Restrct_endonuc-II-like"/>
</dbReference>
<evidence type="ECO:0000256" key="4">
    <source>
        <dbReference type="ARBA" id="ARBA00022806"/>
    </source>
</evidence>
<dbReference type="InterPro" id="IPR027417">
    <property type="entry name" value="P-loop_NTPase"/>
</dbReference>
<evidence type="ECO:0000256" key="2">
    <source>
        <dbReference type="ARBA" id="ARBA00022741"/>
    </source>
</evidence>
<keyword evidence="2" id="KW-0547">Nucleotide-binding</keyword>
<evidence type="ECO:0000259" key="9">
    <source>
        <dbReference type="Pfam" id="PF18741"/>
    </source>
</evidence>
<comment type="caution">
    <text evidence="10">The sequence shown here is derived from an EMBL/GenBank/DDBJ whole genome shotgun (WGS) entry which is preliminary data.</text>
</comment>
<dbReference type="Gene3D" id="3.40.50.300">
    <property type="entry name" value="P-loop containing nucleotide triphosphate hydrolases"/>
    <property type="match status" value="3"/>
</dbReference>
<dbReference type="GO" id="GO:0016787">
    <property type="term" value="F:hydrolase activity"/>
    <property type="evidence" value="ECO:0007669"/>
    <property type="project" value="UniProtKB-KW"/>
</dbReference>
<evidence type="ECO:0000256" key="3">
    <source>
        <dbReference type="ARBA" id="ARBA00022801"/>
    </source>
</evidence>
<feature type="compositionally biased region" description="Low complexity" evidence="6">
    <location>
        <begin position="1238"/>
        <end position="1280"/>
    </location>
</feature>
<dbReference type="Pfam" id="PF13195">
    <property type="entry name" value="DUF4011"/>
    <property type="match status" value="1"/>
</dbReference>
<evidence type="ECO:0000256" key="1">
    <source>
        <dbReference type="ARBA" id="ARBA00007913"/>
    </source>
</evidence>
<evidence type="ECO:0000256" key="5">
    <source>
        <dbReference type="ARBA" id="ARBA00022840"/>
    </source>
</evidence>
<dbReference type="PANTHER" id="PTHR43788:SF8">
    <property type="entry name" value="DNA-BINDING PROTEIN SMUBP-2"/>
    <property type="match status" value="1"/>
</dbReference>
<accession>A0A8J3ZM10</accession>
<keyword evidence="3" id="KW-0378">Hydrolase</keyword>
<dbReference type="InterPro" id="IPR041677">
    <property type="entry name" value="DNA2/NAM7_AAA_11"/>
</dbReference>
<dbReference type="Pfam" id="PF13086">
    <property type="entry name" value="AAA_11"/>
    <property type="match status" value="2"/>
</dbReference>
<dbReference type="SUPFAM" id="SSF52540">
    <property type="entry name" value="P-loop containing nucleoside triphosphate hydrolases"/>
    <property type="match status" value="2"/>
</dbReference>
<feature type="domain" description="DNA2/NAM7 helicase helicase" evidence="7">
    <location>
        <begin position="262"/>
        <end position="325"/>
    </location>
</feature>
<dbReference type="EMBL" id="BOPH01000003">
    <property type="protein sequence ID" value="GIJ65437.1"/>
    <property type="molecule type" value="Genomic_DNA"/>
</dbReference>
<feature type="region of interest" description="Disordered" evidence="6">
    <location>
        <begin position="1209"/>
        <end position="1287"/>
    </location>
</feature>
<evidence type="ECO:0000259" key="8">
    <source>
        <dbReference type="Pfam" id="PF13087"/>
    </source>
</evidence>
<dbReference type="InterPro" id="IPR041679">
    <property type="entry name" value="DNA2/NAM7-like_C"/>
</dbReference>
<dbReference type="RefSeq" id="WP_203925440.1">
    <property type="nucleotide sequence ID" value="NZ_BOPH01000003.1"/>
</dbReference>
<keyword evidence="4" id="KW-0347">Helicase</keyword>
<organism evidence="10 11">
    <name type="scientific">Virgisporangium ochraceum</name>
    <dbReference type="NCBI Taxonomy" id="65505"/>
    <lineage>
        <taxon>Bacteria</taxon>
        <taxon>Bacillati</taxon>
        <taxon>Actinomycetota</taxon>
        <taxon>Actinomycetes</taxon>
        <taxon>Micromonosporales</taxon>
        <taxon>Micromonosporaceae</taxon>
        <taxon>Virgisporangium</taxon>
    </lineage>
</organism>
<name>A0A8J3ZM10_9ACTN</name>
<dbReference type="InterPro" id="IPR047187">
    <property type="entry name" value="SF1_C_Upf1"/>
</dbReference>
<dbReference type="GO" id="GO:0043139">
    <property type="term" value="F:5'-3' DNA helicase activity"/>
    <property type="evidence" value="ECO:0007669"/>
    <property type="project" value="TreeGrafter"/>
</dbReference>
<dbReference type="InterPro" id="IPR025103">
    <property type="entry name" value="DUF4011"/>
</dbReference>
<evidence type="ECO:0000256" key="6">
    <source>
        <dbReference type="SAM" id="MobiDB-lite"/>
    </source>
</evidence>
<dbReference type="InterPro" id="IPR049468">
    <property type="entry name" value="Restrct_endonuc-II-like_dom"/>
</dbReference>
<keyword evidence="5" id="KW-0067">ATP-binding</keyword>
<dbReference type="PANTHER" id="PTHR43788">
    <property type="entry name" value="DNA2/NAM7 HELICASE FAMILY MEMBER"/>
    <property type="match status" value="1"/>
</dbReference>
<dbReference type="Gene3D" id="3.40.960.10">
    <property type="entry name" value="VSR Endonuclease"/>
    <property type="match status" value="1"/>
</dbReference>
<feature type="domain" description="DNA2/NAM7 helicase helicase" evidence="7">
    <location>
        <begin position="796"/>
        <end position="837"/>
    </location>
</feature>
<keyword evidence="11" id="KW-1185">Reference proteome</keyword>
<dbReference type="InterPro" id="IPR050534">
    <property type="entry name" value="Coronavir_polyprotein_1ab"/>
</dbReference>
<reference evidence="10" key="1">
    <citation type="submission" date="2021-01" db="EMBL/GenBank/DDBJ databases">
        <title>Whole genome shotgun sequence of Virgisporangium ochraceum NBRC 16418.</title>
        <authorList>
            <person name="Komaki H."/>
            <person name="Tamura T."/>
        </authorList>
    </citation>
    <scope>NUCLEOTIDE SEQUENCE</scope>
    <source>
        <strain evidence="10">NBRC 16418</strain>
    </source>
</reference>
<evidence type="ECO:0000313" key="11">
    <source>
        <dbReference type="Proteomes" id="UP000635606"/>
    </source>
</evidence>
<feature type="domain" description="DNA2/NAM7 helicase-like C-terminal" evidence="8">
    <location>
        <begin position="931"/>
        <end position="1055"/>
    </location>
</feature>
<feature type="domain" description="Restriction endonuclease type II-like" evidence="9">
    <location>
        <begin position="1100"/>
        <end position="1194"/>
    </location>
</feature>
<dbReference type="SUPFAM" id="SSF52980">
    <property type="entry name" value="Restriction endonuclease-like"/>
    <property type="match status" value="1"/>
</dbReference>
<comment type="similarity">
    <text evidence="1">Belongs to the DNA2/NAM7 helicase family.</text>
</comment>